<organism evidence="1 2">
    <name type="scientific">Escallonia herrerae</name>
    <dbReference type="NCBI Taxonomy" id="1293975"/>
    <lineage>
        <taxon>Eukaryota</taxon>
        <taxon>Viridiplantae</taxon>
        <taxon>Streptophyta</taxon>
        <taxon>Embryophyta</taxon>
        <taxon>Tracheophyta</taxon>
        <taxon>Spermatophyta</taxon>
        <taxon>Magnoliopsida</taxon>
        <taxon>eudicotyledons</taxon>
        <taxon>Gunneridae</taxon>
        <taxon>Pentapetalae</taxon>
        <taxon>asterids</taxon>
        <taxon>campanulids</taxon>
        <taxon>Escalloniales</taxon>
        <taxon>Escalloniaceae</taxon>
        <taxon>Escallonia</taxon>
    </lineage>
</organism>
<comment type="caution">
    <text evidence="1">The sequence shown here is derived from an EMBL/GenBank/DDBJ whole genome shotgun (WGS) entry which is preliminary data.</text>
</comment>
<keyword evidence="2" id="KW-1185">Reference proteome</keyword>
<dbReference type="Proteomes" id="UP001188597">
    <property type="component" value="Unassembled WGS sequence"/>
</dbReference>
<dbReference type="EMBL" id="JAVXUP010001755">
    <property type="protein sequence ID" value="KAK3008407.1"/>
    <property type="molecule type" value="Genomic_DNA"/>
</dbReference>
<accession>A0AA88VHL7</accession>
<proteinExistence type="predicted"/>
<reference evidence="1" key="1">
    <citation type="submission" date="2022-12" db="EMBL/GenBank/DDBJ databases">
        <title>Draft genome assemblies for two species of Escallonia (Escalloniales).</title>
        <authorList>
            <person name="Chanderbali A."/>
            <person name="Dervinis C."/>
            <person name="Anghel I."/>
            <person name="Soltis D."/>
            <person name="Soltis P."/>
            <person name="Zapata F."/>
        </authorList>
    </citation>
    <scope>NUCLEOTIDE SEQUENCE</scope>
    <source>
        <strain evidence="1">UCBG64.0493</strain>
        <tissue evidence="1">Leaf</tissue>
    </source>
</reference>
<name>A0AA88VHL7_9ASTE</name>
<gene>
    <name evidence="1" type="ORF">RJ639_015333</name>
</gene>
<sequence length="63" mass="6838">MPIVNPQVPDGVEVCNRLSPPTRSNGFNGAVHARPEGRWGFQKRVSEPASKRAGATFYALSMP</sequence>
<dbReference type="AlphaFoldDB" id="A0AA88VHL7"/>
<evidence type="ECO:0000313" key="1">
    <source>
        <dbReference type="EMBL" id="KAK3008407.1"/>
    </source>
</evidence>
<protein>
    <submittedName>
        <fullName evidence="1">Uncharacterized protein</fullName>
    </submittedName>
</protein>
<evidence type="ECO:0000313" key="2">
    <source>
        <dbReference type="Proteomes" id="UP001188597"/>
    </source>
</evidence>